<name>A0A1Z3HTK8_9CYAN</name>
<feature type="domain" description="Putative restriction endonuclease" evidence="1">
    <location>
        <begin position="23"/>
        <end position="162"/>
    </location>
</feature>
<dbReference type="Pfam" id="PF05685">
    <property type="entry name" value="Uma2"/>
    <property type="match status" value="1"/>
</dbReference>
<dbReference type="EMBL" id="CP021983">
    <property type="protein sequence ID" value="ASC73596.1"/>
    <property type="molecule type" value="Genomic_DNA"/>
</dbReference>
<reference evidence="2 3" key="1">
    <citation type="journal article" date="2016" name="Biochim. Biophys. Acta">
        <title>Characterization of red-shifted phycobilisomes isolated from the chlorophyll f-containing cyanobacterium Halomicronema hongdechloris.</title>
        <authorList>
            <person name="Li Y."/>
            <person name="Lin Y."/>
            <person name="Garvey C.J."/>
            <person name="Birch D."/>
            <person name="Corkery R.W."/>
            <person name="Loughlin P.C."/>
            <person name="Scheer H."/>
            <person name="Willows R.D."/>
            <person name="Chen M."/>
        </authorList>
    </citation>
    <scope>NUCLEOTIDE SEQUENCE [LARGE SCALE GENOMIC DNA]</scope>
    <source>
        <strain evidence="2 3">C2206</strain>
    </source>
</reference>
<dbReference type="PANTHER" id="PTHR33352:SF3">
    <property type="entry name" value="SLR1612 PROTEIN"/>
    <property type="match status" value="1"/>
</dbReference>
<proteinExistence type="predicted"/>
<evidence type="ECO:0000313" key="2">
    <source>
        <dbReference type="EMBL" id="ASC73596.1"/>
    </source>
</evidence>
<keyword evidence="3" id="KW-1185">Reference proteome</keyword>
<organism evidence="2 3">
    <name type="scientific">Halomicronema hongdechloris C2206</name>
    <dbReference type="NCBI Taxonomy" id="1641165"/>
    <lineage>
        <taxon>Bacteria</taxon>
        <taxon>Bacillati</taxon>
        <taxon>Cyanobacteriota</taxon>
        <taxon>Cyanophyceae</taxon>
        <taxon>Nodosilineales</taxon>
        <taxon>Nodosilineaceae</taxon>
        <taxon>Halomicronema</taxon>
    </lineage>
</organism>
<dbReference type="Proteomes" id="UP000191901">
    <property type="component" value="Chromosome"/>
</dbReference>
<dbReference type="AlphaFoldDB" id="A0A1Z3HTK8"/>
<gene>
    <name evidence="2" type="ORF">XM38_045670</name>
</gene>
<dbReference type="Gene3D" id="3.90.1570.10">
    <property type="entry name" value="tt1808, chain A"/>
    <property type="match status" value="1"/>
</dbReference>
<dbReference type="KEGG" id="hhg:XM38_045670"/>
<evidence type="ECO:0000259" key="1">
    <source>
        <dbReference type="Pfam" id="PF05685"/>
    </source>
</evidence>
<dbReference type="OrthoDB" id="510080at2"/>
<evidence type="ECO:0000313" key="3">
    <source>
        <dbReference type="Proteomes" id="UP000191901"/>
    </source>
</evidence>
<dbReference type="STRING" id="1641165.XM38_23950"/>
<protein>
    <recommendedName>
        <fullName evidence="1">Putative restriction endonuclease domain-containing protein</fullName>
    </recommendedName>
</protein>
<dbReference type="InterPro" id="IPR008538">
    <property type="entry name" value="Uma2"/>
</dbReference>
<sequence>MYDLPSDCPEEPGLPDEYHYLQPQLLSATLKLSDYTADQIFSVGDMNLYYDVHHPNRYKRPDWFAVTGVPRLYEEKELRLSYVIWQEGVVPAIVVELLSPGTEKEDLGQTSASDSGIPTKWQVYEQILRVPYYVLFNRYNNALQAFQLVGDRYQPLDVSQQSAYIPTWERQLVIWRGTYQGVERAWLRWANTDGSLILTPDERADILARRLRDLGVDPDNLQ</sequence>
<accession>A0A1Z3HTK8</accession>
<dbReference type="CDD" id="cd06260">
    <property type="entry name" value="DUF820-like"/>
    <property type="match status" value="1"/>
</dbReference>
<dbReference type="PANTHER" id="PTHR33352">
    <property type="entry name" value="SLR1095 PROTEIN"/>
    <property type="match status" value="1"/>
</dbReference>
<dbReference type="InterPro" id="IPR012296">
    <property type="entry name" value="Nuclease_put_TT1808"/>
</dbReference>